<feature type="domain" description="HTH araC/xylS-type" evidence="4">
    <location>
        <begin position="190"/>
        <end position="288"/>
    </location>
</feature>
<dbReference type="InterPro" id="IPR018060">
    <property type="entry name" value="HTH_AraC"/>
</dbReference>
<evidence type="ECO:0000259" key="4">
    <source>
        <dbReference type="PROSITE" id="PS01124"/>
    </source>
</evidence>
<dbReference type="GO" id="GO:0003700">
    <property type="term" value="F:DNA-binding transcription factor activity"/>
    <property type="evidence" value="ECO:0007669"/>
    <property type="project" value="InterPro"/>
</dbReference>
<dbReference type="Pfam" id="PF22200">
    <property type="entry name" value="ExsA_N"/>
    <property type="match status" value="1"/>
</dbReference>
<sequence length="292" mass="34129">MMEDRVFNSIETARCLTNDLVNDAQIVHFQTQRPISKIKAVLNYNMIFFPIKGIKKVIIKRNTIALNSSNYMIFSTGAQFICETSSKEKNPIEGVCIMFNNKILNDFLLKYPDFLKVKNNRTVRYLESYLECKKSDFINSCFLPSLQYITHGKAPDNICLVKFEEFMLDLFSQNPDTINWFINIICRQKSIIHQIVENNIYKNISIASMASMCNLSLSTFKRHFIQIYGISPKKYFLKHKMDKAVVLLQTKSKEHIKVYDFLGFNTNESFIKSFKKYHGITPSEYKKSYLLN</sequence>
<dbReference type="Proteomes" id="UP000307507">
    <property type="component" value="Unassembled WGS sequence"/>
</dbReference>
<dbReference type="Gene3D" id="1.10.10.60">
    <property type="entry name" value="Homeodomain-like"/>
    <property type="match status" value="1"/>
</dbReference>
<evidence type="ECO:0000256" key="1">
    <source>
        <dbReference type="ARBA" id="ARBA00023015"/>
    </source>
</evidence>
<dbReference type="PANTHER" id="PTHR43280">
    <property type="entry name" value="ARAC-FAMILY TRANSCRIPTIONAL REGULATOR"/>
    <property type="match status" value="1"/>
</dbReference>
<gene>
    <name evidence="5" type="ORF">E6C50_03790</name>
</gene>
<keyword evidence="1" id="KW-0805">Transcription regulation</keyword>
<keyword evidence="2" id="KW-0238">DNA-binding</keyword>
<dbReference type="OrthoDB" id="4480133at2"/>
<keyword evidence="3" id="KW-0804">Transcription</keyword>
<dbReference type="EMBL" id="SSNZ01000001">
    <property type="protein sequence ID" value="THF53334.1"/>
    <property type="molecule type" value="Genomic_DNA"/>
</dbReference>
<evidence type="ECO:0000256" key="3">
    <source>
        <dbReference type="ARBA" id="ARBA00023163"/>
    </source>
</evidence>
<reference evidence="5 6" key="1">
    <citation type="submission" date="2019-04" db="EMBL/GenBank/DDBJ databases">
        <title>Flavobacterium sp. nov. isolated from construction timber.</title>
        <authorList>
            <person name="Lin S.-Y."/>
            <person name="Chang C.-T."/>
            <person name="Young C.-C."/>
        </authorList>
    </citation>
    <scope>NUCLEOTIDE SEQUENCE [LARGE SCALE GENOMIC DNA]</scope>
    <source>
        <strain evidence="5 6">CC-CTC003</strain>
    </source>
</reference>
<dbReference type="SUPFAM" id="SSF46689">
    <property type="entry name" value="Homeodomain-like"/>
    <property type="match status" value="2"/>
</dbReference>
<organism evidence="5 6">
    <name type="scientific">Flavobacterium supellecticarium</name>
    <dbReference type="NCBI Taxonomy" id="2565924"/>
    <lineage>
        <taxon>Bacteria</taxon>
        <taxon>Pseudomonadati</taxon>
        <taxon>Bacteroidota</taxon>
        <taxon>Flavobacteriia</taxon>
        <taxon>Flavobacteriales</taxon>
        <taxon>Flavobacteriaceae</taxon>
        <taxon>Flavobacterium</taxon>
    </lineage>
</organism>
<evidence type="ECO:0000313" key="6">
    <source>
        <dbReference type="Proteomes" id="UP000307507"/>
    </source>
</evidence>
<dbReference type="SMART" id="SM00342">
    <property type="entry name" value="HTH_ARAC"/>
    <property type="match status" value="1"/>
</dbReference>
<dbReference type="RefSeq" id="WP_136401857.1">
    <property type="nucleotide sequence ID" value="NZ_SSNZ01000001.1"/>
</dbReference>
<evidence type="ECO:0000256" key="2">
    <source>
        <dbReference type="ARBA" id="ARBA00023125"/>
    </source>
</evidence>
<protein>
    <submittedName>
        <fullName evidence="5">AraC family transcriptional regulator</fullName>
    </submittedName>
</protein>
<dbReference type="InterPro" id="IPR009057">
    <property type="entry name" value="Homeodomain-like_sf"/>
</dbReference>
<dbReference type="GO" id="GO:0043565">
    <property type="term" value="F:sequence-specific DNA binding"/>
    <property type="evidence" value="ECO:0007669"/>
    <property type="project" value="InterPro"/>
</dbReference>
<dbReference type="InterPro" id="IPR054015">
    <property type="entry name" value="ExsA-like_N"/>
</dbReference>
<dbReference type="PROSITE" id="PS01124">
    <property type="entry name" value="HTH_ARAC_FAMILY_2"/>
    <property type="match status" value="1"/>
</dbReference>
<proteinExistence type="predicted"/>
<accession>A0A4S4A4C4</accession>
<evidence type="ECO:0000313" key="5">
    <source>
        <dbReference type="EMBL" id="THF53334.1"/>
    </source>
</evidence>
<dbReference type="PANTHER" id="PTHR43280:SF26">
    <property type="entry name" value="ARAC-FAMILY TRANSCRIPTIONAL REGULATOR"/>
    <property type="match status" value="1"/>
</dbReference>
<keyword evidence="6" id="KW-1185">Reference proteome</keyword>
<dbReference type="AlphaFoldDB" id="A0A4S4A4C4"/>
<dbReference type="Pfam" id="PF12833">
    <property type="entry name" value="HTH_18"/>
    <property type="match status" value="1"/>
</dbReference>
<name>A0A4S4A4C4_9FLAO</name>
<comment type="caution">
    <text evidence="5">The sequence shown here is derived from an EMBL/GenBank/DDBJ whole genome shotgun (WGS) entry which is preliminary data.</text>
</comment>